<evidence type="ECO:0000256" key="1">
    <source>
        <dbReference type="ARBA" id="ARBA00000085"/>
    </source>
</evidence>
<dbReference type="Gene3D" id="3.30.450.20">
    <property type="entry name" value="PAS domain"/>
    <property type="match status" value="1"/>
</dbReference>
<feature type="region of interest" description="Disordered" evidence="6">
    <location>
        <begin position="249"/>
        <end position="278"/>
    </location>
</feature>
<dbReference type="InterPro" id="IPR003594">
    <property type="entry name" value="HATPase_dom"/>
</dbReference>
<dbReference type="SUPFAM" id="SSF55785">
    <property type="entry name" value="PYP-like sensor domain (PAS domain)"/>
    <property type="match status" value="1"/>
</dbReference>
<feature type="compositionally biased region" description="Low complexity" evidence="6">
    <location>
        <begin position="249"/>
        <end position="274"/>
    </location>
</feature>
<evidence type="ECO:0000256" key="2">
    <source>
        <dbReference type="ARBA" id="ARBA00012438"/>
    </source>
</evidence>
<proteinExistence type="predicted"/>
<evidence type="ECO:0000256" key="3">
    <source>
        <dbReference type="ARBA" id="ARBA00022553"/>
    </source>
</evidence>
<dbReference type="CDD" id="cd00082">
    <property type="entry name" value="HisKA"/>
    <property type="match status" value="1"/>
</dbReference>
<feature type="domain" description="PAS" evidence="8">
    <location>
        <begin position="713"/>
        <end position="783"/>
    </location>
</feature>
<dbReference type="GO" id="GO:0000155">
    <property type="term" value="F:phosphorelay sensor kinase activity"/>
    <property type="evidence" value="ECO:0007669"/>
    <property type="project" value="InterPro"/>
</dbReference>
<dbReference type="PROSITE" id="PS50109">
    <property type="entry name" value="HIS_KIN"/>
    <property type="match status" value="1"/>
</dbReference>
<dbReference type="SMART" id="SM00091">
    <property type="entry name" value="PAS"/>
    <property type="match status" value="2"/>
</dbReference>
<dbReference type="CDD" id="cd00130">
    <property type="entry name" value="PAS"/>
    <property type="match status" value="1"/>
</dbReference>
<dbReference type="InterPro" id="IPR013767">
    <property type="entry name" value="PAS_fold"/>
</dbReference>
<sequence>MNGKTHAYLDLAADPAVGAVLLDPRPAFVFRGDGTGILWANAAGVAFFGEAGMGALLDRRFSPSSPTTRGLARLAKTLPLDQPRLEILRFNFGVRQSASPSACRRLDLGGGARGVLAVGSIAANRESLSTRAERLADAIASDNCLVAILDRDARVLGASGGFDALASASGAIDALVDEAAEGDRRVVRTAIAVSAADRPAGVARVAVGDERLFLLIVGPEEARAAATQPEPPLAIPLDEPAATEVAEAPELAAASEPEPAEAVAEAPAALEAAPAAPPPAPSPVRRFLWQSDADHAIAFVSGDLAADVGAANAPSVGEAWRDLASRLSLDGEHHLAEALAGLARFSHTVYWPLAEAPERVAVDLTGVPDFSREGVFRGYRGFGVIRLDDRRPDERPEPAVEPAAPEPETPTPEEQPTVTDDAPVATVVAPPESPEPPEPVETYESPTVPEAPPTTEKAAAPPSFLPPPGADLDEYARAMIEGGRGYIEVPEPGPEDPGDDADIETPADEPAAPPLEATKDPVPVETSNVVHLAKTPTRILPKRLSGSEQDAFRRIAEALGVERENESAGDTGVGKRKGVRVPAADVETPLLNKLPVGIAIYRDARTLFANRMLLDLLGYDTLDAFLAAGGAEAIFPDGGDWATRPLAAGTLRAARSDGSDIAVDAKLHAVNWAGSTALMLSLVEVANPPPPVEETLDAPPAEAPADLVSVEPRIRELEAMLDTATDGVVVIDSESRVDGMNRTAEALFGVEAGEFKGRPFTDLLAEESRKPARDYLDGLASNGVASVLNDGREVIGRVPRGGLIPLFMTIGRLTDSGKYCAVLRDITHWKNVEEELVAARHAAEAANAQKSDFLARISHEIRTPLNAIIGFSEVMMAERFGPVGNDRYKSYLRDIHLSGEHLMSLINDLLDLSKVEAGKLDLNFESVPVNATIQECVALMQPQANRERIIIRTSLSATLPNVVADLRSLRQILLNLLSNAIKFTRAGGQVIVATAIEESGEVVVRIRDTGIGMSDKDIDTAMKPFRQVATSGRMGEGTGLGLPLTKALVEANRATFAIDSVPAQGTLVRITFPTTRVLAG</sequence>
<dbReference type="PRINTS" id="PR00344">
    <property type="entry name" value="BCTRLSENSOR"/>
</dbReference>
<gene>
    <name evidence="9" type="ORF">SAMN02982931_02615</name>
</gene>
<evidence type="ECO:0000256" key="5">
    <source>
        <dbReference type="ARBA" id="ARBA00022777"/>
    </source>
</evidence>
<dbReference type="InterPro" id="IPR036890">
    <property type="entry name" value="HATPase_C_sf"/>
</dbReference>
<dbReference type="EC" id="2.7.13.3" evidence="2"/>
<dbReference type="InterPro" id="IPR000014">
    <property type="entry name" value="PAS"/>
</dbReference>
<dbReference type="Gene3D" id="1.10.287.130">
    <property type="match status" value="1"/>
</dbReference>
<dbReference type="SMART" id="SM00388">
    <property type="entry name" value="HisKA"/>
    <property type="match status" value="1"/>
</dbReference>
<dbReference type="NCBIfam" id="TIGR00229">
    <property type="entry name" value="sensory_box"/>
    <property type="match status" value="1"/>
</dbReference>
<dbReference type="InterPro" id="IPR004358">
    <property type="entry name" value="Sig_transdc_His_kin-like_C"/>
</dbReference>
<feature type="compositionally biased region" description="Basic and acidic residues" evidence="6">
    <location>
        <begin position="388"/>
        <end position="398"/>
    </location>
</feature>
<evidence type="ECO:0000259" key="8">
    <source>
        <dbReference type="PROSITE" id="PS50112"/>
    </source>
</evidence>
<dbReference type="Pfam" id="PF00512">
    <property type="entry name" value="HisKA"/>
    <property type="match status" value="1"/>
</dbReference>
<comment type="catalytic activity">
    <reaction evidence="1">
        <text>ATP + protein L-histidine = ADP + protein N-phospho-L-histidine.</text>
        <dbReference type="EC" id="2.7.13.3"/>
    </reaction>
</comment>
<keyword evidence="4" id="KW-0808">Transferase</keyword>
<reference evidence="9 10" key="1">
    <citation type="submission" date="2016-10" db="EMBL/GenBank/DDBJ databases">
        <authorList>
            <person name="de Groot N.N."/>
        </authorList>
    </citation>
    <scope>NUCLEOTIDE SEQUENCE [LARGE SCALE GENOMIC DNA]</scope>
    <source>
        <strain evidence="9 10">ATCC 35022</strain>
    </source>
</reference>
<feature type="compositionally biased region" description="Acidic residues" evidence="6">
    <location>
        <begin position="493"/>
        <end position="507"/>
    </location>
</feature>
<feature type="compositionally biased region" description="Low complexity" evidence="6">
    <location>
        <begin position="440"/>
        <end position="462"/>
    </location>
</feature>
<dbReference type="InterPro" id="IPR003661">
    <property type="entry name" value="HisK_dim/P_dom"/>
</dbReference>
<dbReference type="GO" id="GO:0006355">
    <property type="term" value="P:regulation of DNA-templated transcription"/>
    <property type="evidence" value="ECO:0007669"/>
    <property type="project" value="InterPro"/>
</dbReference>
<dbReference type="InterPro" id="IPR035965">
    <property type="entry name" value="PAS-like_dom_sf"/>
</dbReference>
<feature type="region of interest" description="Disordered" evidence="6">
    <location>
        <begin position="388"/>
        <end position="469"/>
    </location>
</feature>
<keyword evidence="10" id="KW-1185">Reference proteome</keyword>
<dbReference type="Pfam" id="PF00989">
    <property type="entry name" value="PAS"/>
    <property type="match status" value="1"/>
</dbReference>
<dbReference type="EMBL" id="FMXQ01000005">
    <property type="protein sequence ID" value="SDB35156.1"/>
    <property type="molecule type" value="Genomic_DNA"/>
</dbReference>
<dbReference type="GO" id="GO:0009927">
    <property type="term" value="F:histidine phosphotransfer kinase activity"/>
    <property type="evidence" value="ECO:0007669"/>
    <property type="project" value="TreeGrafter"/>
</dbReference>
<dbReference type="PANTHER" id="PTHR43047">
    <property type="entry name" value="TWO-COMPONENT HISTIDINE PROTEIN KINASE"/>
    <property type="match status" value="1"/>
</dbReference>
<protein>
    <recommendedName>
        <fullName evidence="2">histidine kinase</fullName>
        <ecNumber evidence="2">2.7.13.3</ecNumber>
    </recommendedName>
</protein>
<keyword evidence="3" id="KW-0597">Phosphoprotein</keyword>
<dbReference type="RefSeq" id="WP_090876889.1">
    <property type="nucleotide sequence ID" value="NZ_FMXQ01000005.1"/>
</dbReference>
<dbReference type="SUPFAM" id="SSF55874">
    <property type="entry name" value="ATPase domain of HSP90 chaperone/DNA topoisomerase II/histidine kinase"/>
    <property type="match status" value="1"/>
</dbReference>
<feature type="domain" description="Histidine kinase" evidence="7">
    <location>
        <begin position="856"/>
        <end position="1076"/>
    </location>
</feature>
<name>A0A1G6CQH8_9HYPH</name>
<dbReference type="SMART" id="SM00387">
    <property type="entry name" value="HATPase_c"/>
    <property type="match status" value="1"/>
</dbReference>
<dbReference type="PROSITE" id="PS50112">
    <property type="entry name" value="PAS"/>
    <property type="match status" value="1"/>
</dbReference>
<dbReference type="Pfam" id="PF13188">
    <property type="entry name" value="PAS_8"/>
    <property type="match status" value="1"/>
</dbReference>
<feature type="region of interest" description="Disordered" evidence="6">
    <location>
        <begin position="487"/>
        <end position="521"/>
    </location>
</feature>
<evidence type="ECO:0000313" key="9">
    <source>
        <dbReference type="EMBL" id="SDB35156.1"/>
    </source>
</evidence>
<feature type="compositionally biased region" description="Low complexity" evidence="6">
    <location>
        <begin position="412"/>
        <end position="430"/>
    </location>
</feature>
<evidence type="ECO:0000256" key="6">
    <source>
        <dbReference type="SAM" id="MobiDB-lite"/>
    </source>
</evidence>
<dbReference type="InterPro" id="IPR036097">
    <property type="entry name" value="HisK_dim/P_sf"/>
</dbReference>
<dbReference type="SUPFAM" id="SSF47384">
    <property type="entry name" value="Homodimeric domain of signal transducing histidine kinase"/>
    <property type="match status" value="1"/>
</dbReference>
<dbReference type="Gene3D" id="3.30.565.10">
    <property type="entry name" value="Histidine kinase-like ATPase, C-terminal domain"/>
    <property type="match status" value="1"/>
</dbReference>
<dbReference type="PANTHER" id="PTHR43047:SF72">
    <property type="entry name" value="OSMOSENSING HISTIDINE PROTEIN KINASE SLN1"/>
    <property type="match status" value="1"/>
</dbReference>
<evidence type="ECO:0000313" key="10">
    <source>
        <dbReference type="Proteomes" id="UP000199071"/>
    </source>
</evidence>
<accession>A0A1G6CQH8</accession>
<dbReference type="STRING" id="665467.SAMN02982931_02615"/>
<keyword evidence="5" id="KW-0418">Kinase</keyword>
<organism evidence="9 10">
    <name type="scientific">Bauldia litoralis</name>
    <dbReference type="NCBI Taxonomy" id="665467"/>
    <lineage>
        <taxon>Bacteria</taxon>
        <taxon>Pseudomonadati</taxon>
        <taxon>Pseudomonadota</taxon>
        <taxon>Alphaproteobacteria</taxon>
        <taxon>Hyphomicrobiales</taxon>
        <taxon>Kaistiaceae</taxon>
        <taxon>Bauldia</taxon>
    </lineage>
</organism>
<dbReference type="Proteomes" id="UP000199071">
    <property type="component" value="Unassembled WGS sequence"/>
</dbReference>
<dbReference type="AlphaFoldDB" id="A0A1G6CQH8"/>
<evidence type="ECO:0000259" key="7">
    <source>
        <dbReference type="PROSITE" id="PS50109"/>
    </source>
</evidence>
<dbReference type="GO" id="GO:0005886">
    <property type="term" value="C:plasma membrane"/>
    <property type="evidence" value="ECO:0007669"/>
    <property type="project" value="TreeGrafter"/>
</dbReference>
<evidence type="ECO:0000256" key="4">
    <source>
        <dbReference type="ARBA" id="ARBA00022679"/>
    </source>
</evidence>
<dbReference type="InterPro" id="IPR005467">
    <property type="entry name" value="His_kinase_dom"/>
</dbReference>
<dbReference type="OrthoDB" id="9801651at2"/>
<dbReference type="Pfam" id="PF02518">
    <property type="entry name" value="HATPase_c"/>
    <property type="match status" value="1"/>
</dbReference>